<protein>
    <submittedName>
        <fullName evidence="1">Exopolysaccharide biosynthesis operon protein EpsL</fullName>
    </submittedName>
</protein>
<dbReference type="RefSeq" id="WP_348757415.1">
    <property type="nucleotide sequence ID" value="NZ_OZ026884.1"/>
</dbReference>
<name>A0ABP1C9D9_9GAMM</name>
<gene>
    <name evidence="1" type="ORF">MECH1_V1_2078</name>
</gene>
<dbReference type="Proteomes" id="UP001497493">
    <property type="component" value="Chromosome"/>
</dbReference>
<accession>A0ABP1C9D9</accession>
<reference evidence="1 2" key="1">
    <citation type="submission" date="2024-04" db="EMBL/GenBank/DDBJ databases">
        <authorList>
            <person name="Cremers G."/>
        </authorList>
    </citation>
    <scope>NUCLEOTIDE SEQUENCE [LARGE SCALE GENOMIC DNA]</scope>
    <source>
        <strain evidence="1">MeCH1-AG</strain>
    </source>
</reference>
<dbReference type="SUPFAM" id="SSF56935">
    <property type="entry name" value="Porins"/>
    <property type="match status" value="1"/>
</dbReference>
<sequence length="392" mass="45376">MGILTWLGTAHGANDDIWQLYVADKINYDDNLFRLSDKVNPTLLLGPDYSRYDFVNQLSVGGKIHYPISRQRVLVELRADDNRFIQNRRFDHFSTHDTLTWQWALGRGWSGNLGYGYQRSLASFAYTQFFLKDVISQQDGFFDFGYTWHPRWKLSAGLRWQESTHSNRRRRALNRQEVSGSIGLSYTTPSKNSLGLEYRYSDVDLPNRELKPDTLLDDHYRIQTLGAVANWRYSGKTRVEGRFGYSMLENRHYPQRDFSGVTFRLSAEWEPTGKTRFNLAGWRELQPSQTLDASYMVSQGVSLYQFWNATAKILVTGGLIYEALDFEGSPGLAVEPLEKRRDRLWSGLLGVSYAPQRHLEFGLSYQAQWRTSSRPFLNYADNSLSVSAKLRF</sequence>
<dbReference type="InterPro" id="IPR017465">
    <property type="entry name" value="EpsL_proteobac"/>
</dbReference>
<dbReference type="InterPro" id="IPR018759">
    <property type="entry name" value="BBP2_2"/>
</dbReference>
<evidence type="ECO:0000313" key="2">
    <source>
        <dbReference type="Proteomes" id="UP001497493"/>
    </source>
</evidence>
<evidence type="ECO:0000313" key="1">
    <source>
        <dbReference type="EMBL" id="CAL1240854.1"/>
    </source>
</evidence>
<organism evidence="1 2">
    <name type="scientific">Candidatus Methylocalor cossyra</name>
    <dbReference type="NCBI Taxonomy" id="3108543"/>
    <lineage>
        <taxon>Bacteria</taxon>
        <taxon>Pseudomonadati</taxon>
        <taxon>Pseudomonadota</taxon>
        <taxon>Gammaproteobacteria</taxon>
        <taxon>Methylococcales</taxon>
        <taxon>Methylococcaceae</taxon>
        <taxon>Candidatus Methylocalor</taxon>
    </lineage>
</organism>
<keyword evidence="2" id="KW-1185">Reference proteome</keyword>
<dbReference type="EMBL" id="OZ026884">
    <property type="protein sequence ID" value="CAL1240854.1"/>
    <property type="molecule type" value="Genomic_DNA"/>
</dbReference>
<proteinExistence type="predicted"/>
<dbReference type="NCBIfam" id="TIGR03014">
    <property type="entry name" value="EpsL"/>
    <property type="match status" value="1"/>
</dbReference>
<dbReference type="Pfam" id="PF10082">
    <property type="entry name" value="BBP2_2"/>
    <property type="match status" value="1"/>
</dbReference>